<name>X0V8U0_9ZZZZ</name>
<feature type="non-terminal residue" evidence="1">
    <location>
        <position position="257"/>
    </location>
</feature>
<dbReference type="PANTHER" id="PTHR48098">
    <property type="entry name" value="ENTEROCHELIN ESTERASE-RELATED"/>
    <property type="match status" value="1"/>
</dbReference>
<dbReference type="SUPFAM" id="SSF53474">
    <property type="entry name" value="alpha/beta-Hydrolases"/>
    <property type="match status" value="1"/>
</dbReference>
<proteinExistence type="predicted"/>
<dbReference type="Gene3D" id="3.40.50.1820">
    <property type="entry name" value="alpha/beta hydrolase"/>
    <property type="match status" value="1"/>
</dbReference>
<feature type="non-terminal residue" evidence="1">
    <location>
        <position position="1"/>
    </location>
</feature>
<organism evidence="1">
    <name type="scientific">marine sediment metagenome</name>
    <dbReference type="NCBI Taxonomy" id="412755"/>
    <lineage>
        <taxon>unclassified sequences</taxon>
        <taxon>metagenomes</taxon>
        <taxon>ecological metagenomes</taxon>
    </lineage>
</organism>
<dbReference type="InterPro" id="IPR050583">
    <property type="entry name" value="Mycobacterial_A85_antigen"/>
</dbReference>
<dbReference type="EMBL" id="BARS01036304">
    <property type="protein sequence ID" value="GAG14585.1"/>
    <property type="molecule type" value="Genomic_DNA"/>
</dbReference>
<comment type="caution">
    <text evidence="1">The sequence shown here is derived from an EMBL/GenBank/DDBJ whole genome shotgun (WGS) entry which is preliminary data.</text>
</comment>
<dbReference type="Pfam" id="PF00756">
    <property type="entry name" value="Esterase"/>
    <property type="match status" value="1"/>
</dbReference>
<evidence type="ECO:0000313" key="1">
    <source>
        <dbReference type="EMBL" id="GAG14585.1"/>
    </source>
</evidence>
<accession>X0V8U0</accession>
<protein>
    <submittedName>
        <fullName evidence="1">Uncharacterized protein</fullName>
    </submittedName>
</protein>
<sequence length="257" mass="28897">VISDDEGTLVVGYPLDKLADIPAGEYYVQAFLNVYTTFYRADGYVVEMHLNSGAGQRPFRAPGNVKSRVQRVYLDPDSSGTVALTLTEVIPPSRPLEEGEVLQQGLYDDTADVKYVKIKSDLVSEFWGQDMYIGANIRLPKGYDDHPDVYYPVHYHQGHFPRGRAGSESDEGPWFIHIWFRHANPYYDDSYAVNSANVGPYGDALVKELIPYIEENFRIIREPWARILSGGSTGGWEALALQVFYPDFFGGTWPASP</sequence>
<dbReference type="InterPro" id="IPR000801">
    <property type="entry name" value="Esterase-like"/>
</dbReference>
<gene>
    <name evidence="1" type="ORF">S01H1_55826</name>
</gene>
<dbReference type="AlphaFoldDB" id="X0V8U0"/>
<dbReference type="InterPro" id="IPR029058">
    <property type="entry name" value="AB_hydrolase_fold"/>
</dbReference>
<reference evidence="1" key="1">
    <citation type="journal article" date="2014" name="Front. Microbiol.">
        <title>High frequency of phylogenetically diverse reductive dehalogenase-homologous genes in deep subseafloor sedimentary metagenomes.</title>
        <authorList>
            <person name="Kawai M."/>
            <person name="Futagami T."/>
            <person name="Toyoda A."/>
            <person name="Takaki Y."/>
            <person name="Nishi S."/>
            <person name="Hori S."/>
            <person name="Arai W."/>
            <person name="Tsubouchi T."/>
            <person name="Morono Y."/>
            <person name="Uchiyama I."/>
            <person name="Ito T."/>
            <person name="Fujiyama A."/>
            <person name="Inagaki F."/>
            <person name="Takami H."/>
        </authorList>
    </citation>
    <scope>NUCLEOTIDE SEQUENCE</scope>
    <source>
        <strain evidence="1">Expedition CK06-06</strain>
    </source>
</reference>
<dbReference type="PANTHER" id="PTHR48098:SF3">
    <property type="entry name" value="IRON(III) ENTEROBACTIN ESTERASE"/>
    <property type="match status" value="1"/>
</dbReference>